<evidence type="ECO:0000313" key="3">
    <source>
        <dbReference type="Proteomes" id="UP000823941"/>
    </source>
</evidence>
<name>A0ABQ7Q244_PLUXY</name>
<evidence type="ECO:0000313" key="2">
    <source>
        <dbReference type="EMBL" id="KAG7299297.1"/>
    </source>
</evidence>
<dbReference type="EMBL" id="JAHIBW010000022">
    <property type="protein sequence ID" value="KAG7299297.1"/>
    <property type="molecule type" value="Genomic_DNA"/>
</dbReference>
<protein>
    <submittedName>
        <fullName evidence="2">Uncharacterized protein</fullName>
    </submittedName>
</protein>
<feature type="compositionally biased region" description="Pro residues" evidence="1">
    <location>
        <begin position="51"/>
        <end position="60"/>
    </location>
</feature>
<evidence type="ECO:0000256" key="1">
    <source>
        <dbReference type="SAM" id="MobiDB-lite"/>
    </source>
</evidence>
<gene>
    <name evidence="2" type="ORF">JYU34_016217</name>
</gene>
<organism evidence="2 3">
    <name type="scientific">Plutella xylostella</name>
    <name type="common">Diamondback moth</name>
    <name type="synonym">Plutella maculipennis</name>
    <dbReference type="NCBI Taxonomy" id="51655"/>
    <lineage>
        <taxon>Eukaryota</taxon>
        <taxon>Metazoa</taxon>
        <taxon>Ecdysozoa</taxon>
        <taxon>Arthropoda</taxon>
        <taxon>Hexapoda</taxon>
        <taxon>Insecta</taxon>
        <taxon>Pterygota</taxon>
        <taxon>Neoptera</taxon>
        <taxon>Endopterygota</taxon>
        <taxon>Lepidoptera</taxon>
        <taxon>Glossata</taxon>
        <taxon>Ditrysia</taxon>
        <taxon>Yponomeutoidea</taxon>
        <taxon>Plutellidae</taxon>
        <taxon>Plutella</taxon>
    </lineage>
</organism>
<sequence length="73" mass="7262">MRPVQICGGGTKPICASVACDARAPPPPLPGNTVARRMPTSCACAAAAAAPLPPPPPPPLDFTTSTKSRGKGI</sequence>
<proteinExistence type="predicted"/>
<feature type="region of interest" description="Disordered" evidence="1">
    <location>
        <begin position="50"/>
        <end position="73"/>
    </location>
</feature>
<keyword evidence="3" id="KW-1185">Reference proteome</keyword>
<reference evidence="2 3" key="1">
    <citation type="submission" date="2021-06" db="EMBL/GenBank/DDBJ databases">
        <title>A haploid diamondback moth (Plutella xylostella L.) genome assembly resolves 31 chromosomes and identifies a diamide resistance mutation.</title>
        <authorList>
            <person name="Ward C.M."/>
            <person name="Perry K.D."/>
            <person name="Baker G."/>
            <person name="Powis K."/>
            <person name="Heckel D.G."/>
            <person name="Baxter S.W."/>
        </authorList>
    </citation>
    <scope>NUCLEOTIDE SEQUENCE [LARGE SCALE GENOMIC DNA]</scope>
    <source>
        <strain evidence="2 3">LV</strain>
        <tissue evidence="2">Single pupa</tissue>
    </source>
</reference>
<comment type="caution">
    <text evidence="2">The sequence shown here is derived from an EMBL/GenBank/DDBJ whole genome shotgun (WGS) entry which is preliminary data.</text>
</comment>
<dbReference type="Proteomes" id="UP000823941">
    <property type="component" value="Chromosome 22"/>
</dbReference>
<accession>A0ABQ7Q244</accession>